<protein>
    <submittedName>
        <fullName evidence="2">Uncharacterized protein</fullName>
    </submittedName>
</protein>
<evidence type="ECO:0000256" key="1">
    <source>
        <dbReference type="SAM" id="MobiDB-lite"/>
    </source>
</evidence>
<dbReference type="AlphaFoldDB" id="A0A1Y5II21"/>
<feature type="compositionally biased region" description="Basic and acidic residues" evidence="1">
    <location>
        <begin position="38"/>
        <end position="51"/>
    </location>
</feature>
<accession>A0A1Y5II21</accession>
<dbReference type="EMBL" id="KZ155782">
    <property type="protein sequence ID" value="OUS46605.1"/>
    <property type="molecule type" value="Genomic_DNA"/>
</dbReference>
<evidence type="ECO:0000313" key="2">
    <source>
        <dbReference type="EMBL" id="OUS46605.1"/>
    </source>
</evidence>
<reference evidence="2" key="1">
    <citation type="submission" date="2017-04" db="EMBL/GenBank/DDBJ databases">
        <title>Population genomics of picophytoplankton unveils novel chromosome hypervariability.</title>
        <authorList>
            <consortium name="DOE Joint Genome Institute"/>
            <person name="Blanc-Mathieu R."/>
            <person name="Krasovec M."/>
            <person name="Hebrard M."/>
            <person name="Yau S."/>
            <person name="Desgranges E."/>
            <person name="Martin J."/>
            <person name="Schackwitz W."/>
            <person name="Kuo A."/>
            <person name="Salin G."/>
            <person name="Donnadieu C."/>
            <person name="Desdevises Y."/>
            <person name="Sanchez-Ferandin S."/>
            <person name="Moreau H."/>
            <person name="Rivals E."/>
            <person name="Grigoriev I.V."/>
            <person name="Grimsley N."/>
            <person name="Eyre-Walker A."/>
            <person name="Piganeau G."/>
        </authorList>
    </citation>
    <scope>NUCLEOTIDE SEQUENCE [LARGE SCALE GENOMIC DNA]</scope>
    <source>
        <strain evidence="2">RCC 1115</strain>
    </source>
</reference>
<gene>
    <name evidence="2" type="ORF">BE221DRAFT_167724</name>
</gene>
<dbReference type="Proteomes" id="UP000195557">
    <property type="component" value="Unassembled WGS sequence"/>
</dbReference>
<proteinExistence type="predicted"/>
<feature type="region of interest" description="Disordered" evidence="1">
    <location>
        <begin position="27"/>
        <end position="64"/>
    </location>
</feature>
<name>A0A1Y5II21_OSTTA</name>
<organism evidence="2">
    <name type="scientific">Ostreococcus tauri</name>
    <name type="common">Marine green alga</name>
    <dbReference type="NCBI Taxonomy" id="70448"/>
    <lineage>
        <taxon>Eukaryota</taxon>
        <taxon>Viridiplantae</taxon>
        <taxon>Chlorophyta</taxon>
        <taxon>Mamiellophyceae</taxon>
        <taxon>Mamiellales</taxon>
        <taxon>Bathycoccaceae</taxon>
        <taxon>Ostreococcus</taxon>
    </lineage>
</organism>
<sequence length="193" mass="21313">MFHALDRARPPALDVRAKPMTSSTVPMAAPWTDVCDDSDARATPRTRRMEDTPSTSPYASLGKSAARRRVERALGGAMEYACVSRRARAEAEDEAAARIDGTQEREGMEAWRRFPDDETRAFAIEARAEIERRARGVIEALADAAASERRMEREAEAMERRVATTATTATRGLRVGRISRVKTNVAFGTTVRG</sequence>